<dbReference type="RefSeq" id="WP_108372174.1">
    <property type="nucleotide sequence ID" value="NZ_CP028811.1"/>
</dbReference>
<dbReference type="InterPro" id="IPR024311">
    <property type="entry name" value="Lipocalin-like"/>
</dbReference>
<dbReference type="AlphaFoldDB" id="A0A2S0RGP0"/>
<proteinExistence type="predicted"/>
<sequence length="137" mass="14631">MKNILKVAVLVLSMSFVGCSSDDDEASIVGKWNFSKEGLAAQGQEVLTDYTHATGCTKDNVEFKADGTISETYYDDACAASTSNGTYTKSGNTVVVTMDGVATTYEVKQLSGSTLKVYDTESIDGQSFTNVTVFTKN</sequence>
<keyword evidence="3" id="KW-1185">Reference proteome</keyword>
<dbReference type="PROSITE" id="PS51257">
    <property type="entry name" value="PROKAR_LIPOPROTEIN"/>
    <property type="match status" value="1"/>
</dbReference>
<dbReference type="EMBL" id="CP028811">
    <property type="protein sequence ID" value="AWA30816.1"/>
    <property type="molecule type" value="Genomic_DNA"/>
</dbReference>
<protein>
    <recommendedName>
        <fullName evidence="1">Lipocalin-like domain-containing protein</fullName>
    </recommendedName>
</protein>
<feature type="domain" description="Lipocalin-like" evidence="1">
    <location>
        <begin position="28"/>
        <end position="116"/>
    </location>
</feature>
<evidence type="ECO:0000313" key="2">
    <source>
        <dbReference type="EMBL" id="AWA30816.1"/>
    </source>
</evidence>
<accession>A0A2S0RGP0</accession>
<dbReference type="KEGG" id="fmg:HYN48_12410"/>
<organism evidence="2 3">
    <name type="scientific">Flavobacterium magnum</name>
    <dbReference type="NCBI Taxonomy" id="2162713"/>
    <lineage>
        <taxon>Bacteria</taxon>
        <taxon>Pseudomonadati</taxon>
        <taxon>Bacteroidota</taxon>
        <taxon>Flavobacteriia</taxon>
        <taxon>Flavobacteriales</taxon>
        <taxon>Flavobacteriaceae</taxon>
        <taxon>Flavobacterium</taxon>
    </lineage>
</organism>
<dbReference type="OrthoDB" id="1419899at2"/>
<dbReference type="Proteomes" id="UP000244193">
    <property type="component" value="Chromosome"/>
</dbReference>
<evidence type="ECO:0000259" key="1">
    <source>
        <dbReference type="Pfam" id="PF13648"/>
    </source>
</evidence>
<dbReference type="Pfam" id="PF13648">
    <property type="entry name" value="Lipocalin_4"/>
    <property type="match status" value="1"/>
</dbReference>
<reference evidence="2 3" key="1">
    <citation type="submission" date="2018-04" db="EMBL/GenBank/DDBJ databases">
        <title>Genome sequencing of Flavobacterium sp. HYN0048.</title>
        <authorList>
            <person name="Yi H."/>
            <person name="Baek C."/>
        </authorList>
    </citation>
    <scope>NUCLEOTIDE SEQUENCE [LARGE SCALE GENOMIC DNA]</scope>
    <source>
        <strain evidence="2 3">HYN0048</strain>
    </source>
</reference>
<gene>
    <name evidence="2" type="ORF">HYN48_12410</name>
</gene>
<evidence type="ECO:0000313" key="3">
    <source>
        <dbReference type="Proteomes" id="UP000244193"/>
    </source>
</evidence>
<name>A0A2S0RGP0_9FLAO</name>